<dbReference type="AlphaFoldDB" id="A0A0F9JNZ6"/>
<evidence type="ECO:0000313" key="1">
    <source>
        <dbReference type="EMBL" id="KKM64156.1"/>
    </source>
</evidence>
<protein>
    <recommendedName>
        <fullName evidence="2">GIY-YIG domain-containing protein</fullName>
    </recommendedName>
</protein>
<dbReference type="EMBL" id="LAZR01010957">
    <property type="protein sequence ID" value="KKM64156.1"/>
    <property type="molecule type" value="Genomic_DNA"/>
</dbReference>
<reference evidence="1" key="1">
    <citation type="journal article" date="2015" name="Nature">
        <title>Complex archaea that bridge the gap between prokaryotes and eukaryotes.</title>
        <authorList>
            <person name="Spang A."/>
            <person name="Saw J.H."/>
            <person name="Jorgensen S.L."/>
            <person name="Zaremba-Niedzwiedzka K."/>
            <person name="Martijn J."/>
            <person name="Lind A.E."/>
            <person name="van Eijk R."/>
            <person name="Schleper C."/>
            <person name="Guy L."/>
            <person name="Ettema T.J."/>
        </authorList>
    </citation>
    <scope>NUCLEOTIDE SEQUENCE</scope>
</reference>
<name>A0A0F9JNZ6_9ZZZZ</name>
<proteinExistence type="predicted"/>
<evidence type="ECO:0008006" key="2">
    <source>
        <dbReference type="Google" id="ProtNLM"/>
    </source>
</evidence>
<sequence length="699" mass="83018">MIEKRTCDYCGWKIPADFIHRVSENSDSIFCENCGTEIQSEKPVCDIINSEEKSNQDLSSKKKKRAMFSKFYERIRREKNPVARVLLDSDFIKTFKDNFLLVMSRVIYYHLRTLGFESAIEVKAGELTKDVAEKLYKEISPVFSKRFKRVYLENLHKMNRRDFEKWLIKLHTKLKLNKNFHNDFVLYLRWLINEVYIIASEFWDSTNLPKFERIIRDDLKGFSYCAEEGKSSTNRLLKNHLGIEIPYRDLGVYVNNMDPKQFKKAYKGLFFQYFKFVRDQHNLYLGVKSSLTLLKLFKKMSVYGVIYKISLVKDEEGNAVNDGPFIIYSNENQVKEGLTRIGRSINFWSRLKSYMTKAGNLNWQYHFENSLAKNGPYAFKAKILAICRTEKEFKATEYFWQLFYNKKAIEEGFDLNINEKFNLQLGSRFDEMKRYNIPKYKMIFDLLDGYELNDLILKYKSRKAVVNRLSNYFNGIRDTFIIKAHLVGPYIDLCLKRGLTREETLSQLIHDGFKMFDINKRKELQNFNFKQNRANIDNLFNKILDYLYEPPKRLAKSSGSSRYEQIREDLFIKPFVDYLRRINIGDTIENTYYRDRFGRFTFKISNGQIINPNEFSIVEHLVMHNVKNTEIAIQLGLCRRDDNRDTKVKAADRIRVYLKSRWKSVLESLGIRYSIKNLGIFLKSNFLKSDIYKDFLATF</sequence>
<gene>
    <name evidence="1" type="ORF">LCGC14_1504210</name>
</gene>
<dbReference type="Gene3D" id="3.40.1440.10">
    <property type="entry name" value="GIY-YIG endonuclease"/>
    <property type="match status" value="1"/>
</dbReference>
<organism evidence="1">
    <name type="scientific">marine sediment metagenome</name>
    <dbReference type="NCBI Taxonomy" id="412755"/>
    <lineage>
        <taxon>unclassified sequences</taxon>
        <taxon>metagenomes</taxon>
        <taxon>ecological metagenomes</taxon>
    </lineage>
</organism>
<dbReference type="InterPro" id="IPR035901">
    <property type="entry name" value="GIY-YIG_endonuc_sf"/>
</dbReference>
<accession>A0A0F9JNZ6</accession>
<comment type="caution">
    <text evidence="1">The sequence shown here is derived from an EMBL/GenBank/DDBJ whole genome shotgun (WGS) entry which is preliminary data.</text>
</comment>